<feature type="compositionally biased region" description="Basic and acidic residues" evidence="1">
    <location>
        <begin position="40"/>
        <end position="63"/>
    </location>
</feature>
<feature type="compositionally biased region" description="Acidic residues" evidence="1">
    <location>
        <begin position="64"/>
        <end position="79"/>
    </location>
</feature>
<gene>
    <name evidence="2" type="ORF">PIB30_038957</name>
</gene>
<name>A0ABU6VF99_9FABA</name>
<reference evidence="2 3" key="1">
    <citation type="journal article" date="2023" name="Plants (Basel)">
        <title>Bridging the Gap: Combining Genomics and Transcriptomics Approaches to Understand Stylosanthes scabra, an Orphan Legume from the Brazilian Caatinga.</title>
        <authorList>
            <person name="Ferreira-Neto J.R.C."/>
            <person name="da Silva M.D."/>
            <person name="Binneck E."/>
            <person name="de Melo N.F."/>
            <person name="da Silva R.H."/>
            <person name="de Melo A.L.T.M."/>
            <person name="Pandolfi V."/>
            <person name="Bustamante F.O."/>
            <person name="Brasileiro-Vidal A.C."/>
            <person name="Benko-Iseppon A.M."/>
        </authorList>
    </citation>
    <scope>NUCLEOTIDE SEQUENCE [LARGE SCALE GENOMIC DNA]</scope>
    <source>
        <tissue evidence="2">Leaves</tissue>
    </source>
</reference>
<feature type="compositionally biased region" description="Low complexity" evidence="1">
    <location>
        <begin position="80"/>
        <end position="89"/>
    </location>
</feature>
<feature type="compositionally biased region" description="Low complexity" evidence="1">
    <location>
        <begin position="171"/>
        <end position="180"/>
    </location>
</feature>
<dbReference type="EMBL" id="JASCZI010151238">
    <property type="protein sequence ID" value="MED6171238.1"/>
    <property type="molecule type" value="Genomic_DNA"/>
</dbReference>
<feature type="compositionally biased region" description="Basic and acidic residues" evidence="1">
    <location>
        <begin position="149"/>
        <end position="161"/>
    </location>
</feature>
<comment type="caution">
    <text evidence="2">The sequence shown here is derived from an EMBL/GenBank/DDBJ whole genome shotgun (WGS) entry which is preliminary data.</text>
</comment>
<protein>
    <submittedName>
        <fullName evidence="2">Uncharacterized protein</fullName>
    </submittedName>
</protein>
<evidence type="ECO:0000256" key="1">
    <source>
        <dbReference type="SAM" id="MobiDB-lite"/>
    </source>
</evidence>
<proteinExistence type="predicted"/>
<sequence length="199" mass="22574">MLLRADDNILPRDPLQNLRKMLHREQNYATGLVQTGRLRAGKERLERRNKELKMGVIRRKDTESSEYESAESDSEEGSDESSSGGSSPDIDSENTMSEEMVQRRPFANPSPALQERRSKKRQEEPIDLGVQRNDESNIPQGTGVLGKRKQPERAAKAKRGVELASPKPKQRLQQQPQTQRAPKRRLIKLADKIGHASEQ</sequence>
<evidence type="ECO:0000313" key="2">
    <source>
        <dbReference type="EMBL" id="MED6171238.1"/>
    </source>
</evidence>
<accession>A0ABU6VF99</accession>
<dbReference type="Proteomes" id="UP001341840">
    <property type="component" value="Unassembled WGS sequence"/>
</dbReference>
<organism evidence="2 3">
    <name type="scientific">Stylosanthes scabra</name>
    <dbReference type="NCBI Taxonomy" id="79078"/>
    <lineage>
        <taxon>Eukaryota</taxon>
        <taxon>Viridiplantae</taxon>
        <taxon>Streptophyta</taxon>
        <taxon>Embryophyta</taxon>
        <taxon>Tracheophyta</taxon>
        <taxon>Spermatophyta</taxon>
        <taxon>Magnoliopsida</taxon>
        <taxon>eudicotyledons</taxon>
        <taxon>Gunneridae</taxon>
        <taxon>Pentapetalae</taxon>
        <taxon>rosids</taxon>
        <taxon>fabids</taxon>
        <taxon>Fabales</taxon>
        <taxon>Fabaceae</taxon>
        <taxon>Papilionoideae</taxon>
        <taxon>50 kb inversion clade</taxon>
        <taxon>dalbergioids sensu lato</taxon>
        <taxon>Dalbergieae</taxon>
        <taxon>Pterocarpus clade</taxon>
        <taxon>Stylosanthes</taxon>
    </lineage>
</organism>
<feature type="compositionally biased region" description="Basic and acidic residues" evidence="1">
    <location>
        <begin position="188"/>
        <end position="199"/>
    </location>
</feature>
<feature type="region of interest" description="Disordered" evidence="1">
    <location>
        <begin position="26"/>
        <end position="199"/>
    </location>
</feature>
<evidence type="ECO:0000313" key="3">
    <source>
        <dbReference type="Proteomes" id="UP001341840"/>
    </source>
</evidence>
<keyword evidence="3" id="KW-1185">Reference proteome</keyword>